<accession>A0ABV6KLN5</accession>
<evidence type="ECO:0000256" key="4">
    <source>
        <dbReference type="ARBA" id="ARBA00023163"/>
    </source>
</evidence>
<proteinExistence type="inferred from homology"/>
<keyword evidence="8" id="KW-1185">Reference proteome</keyword>
<dbReference type="EMBL" id="JBHLUU010000005">
    <property type="protein sequence ID" value="MFC0473897.1"/>
    <property type="molecule type" value="Genomic_DNA"/>
</dbReference>
<evidence type="ECO:0000256" key="2">
    <source>
        <dbReference type="ARBA" id="ARBA00023015"/>
    </source>
</evidence>
<reference evidence="7 8" key="1">
    <citation type="submission" date="2024-09" db="EMBL/GenBank/DDBJ databases">
        <authorList>
            <person name="Sun Q."/>
            <person name="Mori K."/>
        </authorList>
    </citation>
    <scope>NUCLEOTIDE SEQUENCE [LARGE SCALE GENOMIC DNA]</scope>
    <source>
        <strain evidence="7 8">CGMCC 1.9126</strain>
    </source>
</reference>
<dbReference type="Proteomes" id="UP001589738">
    <property type="component" value="Unassembled WGS sequence"/>
</dbReference>
<dbReference type="CDD" id="cd06171">
    <property type="entry name" value="Sigma70_r4"/>
    <property type="match status" value="1"/>
</dbReference>
<evidence type="ECO:0000313" key="7">
    <source>
        <dbReference type="EMBL" id="MFC0473897.1"/>
    </source>
</evidence>
<comment type="similarity">
    <text evidence="1">Belongs to the sigma-70 factor family. ECF subfamily.</text>
</comment>
<dbReference type="InterPro" id="IPR039425">
    <property type="entry name" value="RNA_pol_sigma-70-like"/>
</dbReference>
<gene>
    <name evidence="7" type="ORF">ACFFHF_00875</name>
</gene>
<dbReference type="NCBIfam" id="TIGR02937">
    <property type="entry name" value="sigma70-ECF"/>
    <property type="match status" value="1"/>
</dbReference>
<keyword evidence="4" id="KW-0804">Transcription</keyword>
<dbReference type="InterPro" id="IPR036388">
    <property type="entry name" value="WH-like_DNA-bd_sf"/>
</dbReference>
<comment type="caution">
    <text evidence="7">The sequence shown here is derived from an EMBL/GenBank/DDBJ whole genome shotgun (WGS) entry which is preliminary data.</text>
</comment>
<keyword evidence="2" id="KW-0805">Transcription regulation</keyword>
<dbReference type="Pfam" id="PF08281">
    <property type="entry name" value="Sigma70_r4_2"/>
    <property type="match status" value="1"/>
</dbReference>
<dbReference type="PANTHER" id="PTHR43133">
    <property type="entry name" value="RNA POLYMERASE ECF-TYPE SIGMA FACTO"/>
    <property type="match status" value="1"/>
</dbReference>
<dbReference type="SUPFAM" id="SSF88946">
    <property type="entry name" value="Sigma2 domain of RNA polymerase sigma factors"/>
    <property type="match status" value="1"/>
</dbReference>
<dbReference type="RefSeq" id="WP_340906946.1">
    <property type="nucleotide sequence ID" value="NZ_JBHLUU010000005.1"/>
</dbReference>
<dbReference type="InterPro" id="IPR013325">
    <property type="entry name" value="RNA_pol_sigma_r2"/>
</dbReference>
<dbReference type="InterPro" id="IPR007627">
    <property type="entry name" value="RNA_pol_sigma70_r2"/>
</dbReference>
<evidence type="ECO:0000259" key="6">
    <source>
        <dbReference type="Pfam" id="PF08281"/>
    </source>
</evidence>
<sequence>MDQYGQSLLYLTYSYVGKRELAEDLTQEIFVKCYQKLEQYQKKSSIKAWIWRIAINHCKDYLRSWHHKHIIVSEEQVRDIPSQEKEVENQVIQRYEDAELVRTVMSLPDTYREVVYLYYFEELPIKAISHLTSVNQNTIKTRLKRAKEILKESLEV</sequence>
<dbReference type="Gene3D" id="1.10.1740.10">
    <property type="match status" value="1"/>
</dbReference>
<dbReference type="InterPro" id="IPR013249">
    <property type="entry name" value="RNA_pol_sigma70_r4_t2"/>
</dbReference>
<organism evidence="7 8">
    <name type="scientific">Robertmurraya beringensis</name>
    <dbReference type="NCBI Taxonomy" id="641660"/>
    <lineage>
        <taxon>Bacteria</taxon>
        <taxon>Bacillati</taxon>
        <taxon>Bacillota</taxon>
        <taxon>Bacilli</taxon>
        <taxon>Bacillales</taxon>
        <taxon>Bacillaceae</taxon>
        <taxon>Robertmurraya</taxon>
    </lineage>
</organism>
<dbReference type="SUPFAM" id="SSF88659">
    <property type="entry name" value="Sigma3 and sigma4 domains of RNA polymerase sigma factors"/>
    <property type="match status" value="1"/>
</dbReference>
<dbReference type="InterPro" id="IPR014284">
    <property type="entry name" value="RNA_pol_sigma-70_dom"/>
</dbReference>
<evidence type="ECO:0000259" key="5">
    <source>
        <dbReference type="Pfam" id="PF04542"/>
    </source>
</evidence>
<dbReference type="Gene3D" id="1.10.10.10">
    <property type="entry name" value="Winged helix-like DNA-binding domain superfamily/Winged helix DNA-binding domain"/>
    <property type="match status" value="1"/>
</dbReference>
<protein>
    <submittedName>
        <fullName evidence="7">Sigma-70 family RNA polymerase sigma factor</fullName>
    </submittedName>
</protein>
<name>A0ABV6KLN5_9BACI</name>
<dbReference type="NCBIfam" id="NF006930">
    <property type="entry name" value="PRK09415.1"/>
    <property type="match status" value="1"/>
</dbReference>
<evidence type="ECO:0000256" key="3">
    <source>
        <dbReference type="ARBA" id="ARBA00023082"/>
    </source>
</evidence>
<evidence type="ECO:0000256" key="1">
    <source>
        <dbReference type="ARBA" id="ARBA00010641"/>
    </source>
</evidence>
<dbReference type="Pfam" id="PF04542">
    <property type="entry name" value="Sigma70_r2"/>
    <property type="match status" value="1"/>
</dbReference>
<feature type="domain" description="RNA polymerase sigma factor 70 region 4 type 2" evidence="6">
    <location>
        <begin position="99"/>
        <end position="148"/>
    </location>
</feature>
<dbReference type="InterPro" id="IPR013324">
    <property type="entry name" value="RNA_pol_sigma_r3/r4-like"/>
</dbReference>
<evidence type="ECO:0000313" key="8">
    <source>
        <dbReference type="Proteomes" id="UP001589738"/>
    </source>
</evidence>
<dbReference type="PANTHER" id="PTHR43133:SF60">
    <property type="entry name" value="RNA POLYMERASE SIGMA FACTOR SIGV"/>
    <property type="match status" value="1"/>
</dbReference>
<feature type="domain" description="RNA polymerase sigma-70 region 2" evidence="5">
    <location>
        <begin position="2"/>
        <end position="64"/>
    </location>
</feature>
<keyword evidence="3" id="KW-0731">Sigma factor</keyword>